<organism evidence="2 3">
    <name type="scientific">Deinococcus ruber</name>
    <dbReference type="NCBI Taxonomy" id="1848197"/>
    <lineage>
        <taxon>Bacteria</taxon>
        <taxon>Thermotogati</taxon>
        <taxon>Deinococcota</taxon>
        <taxon>Deinococci</taxon>
        <taxon>Deinococcales</taxon>
        <taxon>Deinococcaceae</taxon>
        <taxon>Deinococcus</taxon>
    </lineage>
</organism>
<keyword evidence="3" id="KW-1185">Reference proteome</keyword>
<evidence type="ECO:0000313" key="3">
    <source>
        <dbReference type="Proteomes" id="UP000603865"/>
    </source>
</evidence>
<dbReference type="SUPFAM" id="SSF81606">
    <property type="entry name" value="PP2C-like"/>
    <property type="match status" value="1"/>
</dbReference>
<dbReference type="InterPro" id="IPR001932">
    <property type="entry name" value="PPM-type_phosphatase-like_dom"/>
</dbReference>
<feature type="domain" description="PPM-type phosphatase" evidence="1">
    <location>
        <begin position="6"/>
        <end position="217"/>
    </location>
</feature>
<comment type="caution">
    <text evidence="2">The sequence shown here is derived from an EMBL/GenBank/DDBJ whole genome shotgun (WGS) entry which is preliminary data.</text>
</comment>
<dbReference type="Gene3D" id="3.60.40.10">
    <property type="entry name" value="PPM-type phosphatase domain"/>
    <property type="match status" value="1"/>
</dbReference>
<reference evidence="2" key="1">
    <citation type="journal article" date="2014" name="Int. J. Syst. Evol. Microbiol.">
        <title>Complete genome sequence of Corynebacterium casei LMG S-19264T (=DSM 44701T), isolated from a smear-ripened cheese.</title>
        <authorList>
            <consortium name="US DOE Joint Genome Institute (JGI-PGF)"/>
            <person name="Walter F."/>
            <person name="Albersmeier A."/>
            <person name="Kalinowski J."/>
            <person name="Ruckert C."/>
        </authorList>
    </citation>
    <scope>NUCLEOTIDE SEQUENCE</scope>
    <source>
        <strain evidence="2">JCM 31311</strain>
    </source>
</reference>
<sequence>MGASVRGTAHVQSGAECQDASLWRLVDSAQGVPTLLLTASDGAGSAAHSAEAAQLVCAALLDELERLSRRDGFDLAELNAHTLLAGLRAALEGHADEHGYLLRDLACTLLVGVVVPGAAWFMQVGDGAIVMQSGAELRLHVWPDSGEYANQTYFVTDVPHSHVHEALYSGDWRRVALLTDGLQGLALSSAGRVPHAPFFEPVFRTLEQAQDGWPEYLGSGLRQFLDSPAVNARTSDDKTLLLACALDVPEVAIDIPDISEHLETDVLAEAGPPA</sequence>
<dbReference type="InterPro" id="IPR036457">
    <property type="entry name" value="PPM-type-like_dom_sf"/>
</dbReference>
<evidence type="ECO:0000259" key="1">
    <source>
        <dbReference type="Pfam" id="PF13672"/>
    </source>
</evidence>
<dbReference type="AlphaFoldDB" id="A0A918C5L7"/>
<name>A0A918C5L7_9DEIO</name>
<dbReference type="EMBL" id="BMQL01000009">
    <property type="protein sequence ID" value="GGR07831.1"/>
    <property type="molecule type" value="Genomic_DNA"/>
</dbReference>
<dbReference type="Pfam" id="PF13672">
    <property type="entry name" value="PP2C_2"/>
    <property type="match status" value="1"/>
</dbReference>
<dbReference type="Proteomes" id="UP000603865">
    <property type="component" value="Unassembled WGS sequence"/>
</dbReference>
<evidence type="ECO:0000313" key="2">
    <source>
        <dbReference type="EMBL" id="GGR07831.1"/>
    </source>
</evidence>
<protein>
    <recommendedName>
        <fullName evidence="1">PPM-type phosphatase domain-containing protein</fullName>
    </recommendedName>
</protein>
<accession>A0A918C5L7</accession>
<proteinExistence type="predicted"/>
<gene>
    <name evidence="2" type="primary">yegK</name>
    <name evidence="2" type="ORF">GCM10008957_20650</name>
</gene>
<reference evidence="2" key="2">
    <citation type="submission" date="2020-09" db="EMBL/GenBank/DDBJ databases">
        <authorList>
            <person name="Sun Q."/>
            <person name="Ohkuma M."/>
        </authorList>
    </citation>
    <scope>NUCLEOTIDE SEQUENCE</scope>
    <source>
        <strain evidence="2">JCM 31311</strain>
    </source>
</reference>